<dbReference type="OrthoDB" id="266220at2759"/>
<feature type="region of interest" description="Disordered" evidence="1">
    <location>
        <begin position="1643"/>
        <end position="1670"/>
    </location>
</feature>
<organism evidence="2 3">
    <name type="scientific">Leptomonas pyrrhocoris</name>
    <name type="common">Firebug parasite</name>
    <dbReference type="NCBI Taxonomy" id="157538"/>
    <lineage>
        <taxon>Eukaryota</taxon>
        <taxon>Discoba</taxon>
        <taxon>Euglenozoa</taxon>
        <taxon>Kinetoplastea</taxon>
        <taxon>Metakinetoplastina</taxon>
        <taxon>Trypanosomatida</taxon>
        <taxon>Trypanosomatidae</taxon>
        <taxon>Leishmaniinae</taxon>
        <taxon>Leptomonas</taxon>
    </lineage>
</organism>
<gene>
    <name evidence="2" type="ORF">ABB37_05286</name>
</gene>
<feature type="region of interest" description="Disordered" evidence="1">
    <location>
        <begin position="1224"/>
        <end position="1267"/>
    </location>
</feature>
<evidence type="ECO:0000256" key="1">
    <source>
        <dbReference type="SAM" id="MobiDB-lite"/>
    </source>
</evidence>
<feature type="compositionally biased region" description="Low complexity" evidence="1">
    <location>
        <begin position="10"/>
        <end position="39"/>
    </location>
</feature>
<sequence>MSTAGQVVYSSTSRSPISVSSSSASSFTSAASLSAPSSPRWRAPYTRSGNGTAKQSSHVPRVSPRDTGGDRCDVSSNGFVAPLDVESTRHGPCVLVYVTPSTAHQFVSLSSAAGFLQQQRQQRVLPSSSSPLLHNGTRAAERRLTGGYWHLGYAVCSSREVGARRHASSLHTCWCFTLEPLPSEQLELCRTLLQPQLDTSPSQPSQPSRTPTPAHRTARQTPEQHHQHSHHHRHHHHDSSAESADPRLHDLLVTPLYVCTNKTAVVELDVDVFNTLPGALIELSQCTAGWSGAQADAALHSLLQHAPSSAALVYALRQRRRFCLPLLQLIRHDNFGETAEEEEAGVCPSGDVGVEVYVTLGGASAAWTAERTAADGPERDAPSFPSDAAGGDAGCPPPLSSMTRRVVMRCGQMKQQTIVFQGCPSAAAHLRRGAVVELMQTTRACTTSSRMLTTMQAALRLLDALTPSADGQEIMGRRRNSVVTNALDLYVQREVPSMKEPLRRVAGGQVRRAVAAVAADSCAGRYDASTLFKMNSKDGGVVPEPDVMTFPWFTSRSSGSAGTDTSAAAQNFPPETDVQRRRSVPSRVTPSDIDACMRELDVSADLLTHVHDLTHAILHLSSLTFSPRHGTASTAAAAASVSAAVTTTSEAALLAAVSIPACDAASSLLHVPPLELVQLLTTVEVRTDGGAVRHALNCAGACQLQSVLVAQLGGVLVRTVLHAVNGALQRDGGCAGDGEAGSGDKSAPLSPFSVISLVVNASGDATSSASTEKADEEGADSSNVGGGLQDWYAAYTELHVQSAVCARLIGTLRQEARCEGVEREVDTWIDQINSGADGASSCYAPAVAEAVELAKRVRLPDHTFGALAAPRTSSSPSLMHRLAEVIDSVVARCGGSDAASCPSTPAAVQQLLRDALHGLVAEAAEEGGNEGASILLGGADRTPTSPENGRHQQGHMARRLAHPATDVKLVWASPTHPSEDGGNREAASASNSSAQACLCLSWPSGLHPPLRLSLARMAVEVLASVRLSKIGATAAVQRVVGAAATRSASLLSRHDAAASSSNRVESGKRADKGLPQEREPMSAASASLSVTQALCETLTLHRPDEGSAAVNAVQEDGTHNCHALTLVHAIPVSSAQARQAVTPPRHPFLEPVVPPLSPSAASTPQTVDDAVFSYLWVSQPLWLALFYWSRLCHTHVCPVVPFGRDWAVPLLTAYAVASAAAAPRTPVRPSGSSWISSSSTSPQQAREETPSPSRERRLLSFSDTPTNGADAHLRRRVRALHEQARYRELALLALSTLPFCRSAVLGVSRVFLPAATAEEMTRWRAELRAAAARRVQRVGRAFLARRRFVDASQRARQASMSATGIAGSSPRVLTPAELRSREELEQQREVVLRQTSQQRACTLDAAAANFGTAVRTLQRSWIATLELLESELVGATTEINSFETQRRAAEDAARQEARTQARVTAEAWAEAWEEEEAREQHHRRTAQQLARLRHRPCVSPKEPDSAARVQEEERLARITTRHLSRLRRTATQRAEAALLARAVAKSQDSDAAWLARHVRRQEQRLTREAELREEQLQQQQQSWQHVGGRANKAHTSIDTAVPTATPERSSNRGRDASTSLQYSDARGLVFTRPRPIAREAVRRPAPQRLDPIHAGAPRNGTEEEKSVDGVSVASIDRTVLQNLTRSAAGEDEEWAVQRDLMSLWESSRLTT</sequence>
<name>A0A0N0DUW5_LEPPY</name>
<feature type="region of interest" description="Disordered" evidence="1">
    <location>
        <begin position="1572"/>
        <end position="1622"/>
    </location>
</feature>
<dbReference type="GeneID" id="26905576"/>
<feature type="region of interest" description="Disordered" evidence="1">
    <location>
        <begin position="1050"/>
        <end position="1083"/>
    </location>
</feature>
<proteinExistence type="predicted"/>
<evidence type="ECO:0000313" key="3">
    <source>
        <dbReference type="Proteomes" id="UP000037923"/>
    </source>
</evidence>
<comment type="caution">
    <text evidence="2">The sequence shown here is derived from an EMBL/GenBank/DDBJ whole genome shotgun (WGS) entry which is preliminary data.</text>
</comment>
<keyword evidence="3" id="KW-1185">Reference proteome</keyword>
<dbReference type="VEuPathDB" id="TriTrypDB:LpyrH10_10_0550"/>
<dbReference type="SUPFAM" id="SSF52540">
    <property type="entry name" value="P-loop containing nucleoside triphosphate hydrolases"/>
    <property type="match status" value="1"/>
</dbReference>
<feature type="compositionally biased region" description="Low complexity" evidence="1">
    <location>
        <begin position="558"/>
        <end position="569"/>
    </location>
</feature>
<dbReference type="OMA" id="LQREACY"/>
<feature type="compositionally biased region" description="Polar residues" evidence="1">
    <location>
        <begin position="47"/>
        <end position="58"/>
    </location>
</feature>
<accession>A0A0N0DUW5</accession>
<protein>
    <submittedName>
        <fullName evidence="2">Uncharacterized protein</fullName>
    </submittedName>
</protein>
<dbReference type="InterPro" id="IPR027417">
    <property type="entry name" value="P-loop_NTPase"/>
</dbReference>
<feature type="region of interest" description="Disordered" evidence="1">
    <location>
        <begin position="558"/>
        <end position="589"/>
    </location>
</feature>
<feature type="compositionally biased region" description="Basic and acidic residues" evidence="1">
    <location>
        <begin position="1245"/>
        <end position="1258"/>
    </location>
</feature>
<feature type="compositionally biased region" description="Basic and acidic residues" evidence="1">
    <location>
        <begin position="372"/>
        <end position="381"/>
    </location>
</feature>
<evidence type="ECO:0000313" key="2">
    <source>
        <dbReference type="EMBL" id="KPA79448.1"/>
    </source>
</evidence>
<feature type="compositionally biased region" description="Basic and acidic residues" evidence="1">
    <location>
        <begin position="1065"/>
        <end position="1080"/>
    </location>
</feature>
<feature type="region of interest" description="Disordered" evidence="1">
    <location>
        <begin position="1"/>
        <end position="74"/>
    </location>
</feature>
<reference evidence="2 3" key="1">
    <citation type="submission" date="2015-07" db="EMBL/GenBank/DDBJ databases">
        <title>High-quality genome of monoxenous trypanosomatid Leptomonas pyrrhocoris.</title>
        <authorList>
            <person name="Flegontov P."/>
            <person name="Butenko A."/>
            <person name="Firsov S."/>
            <person name="Vlcek C."/>
            <person name="Logacheva M.D."/>
            <person name="Field M."/>
            <person name="Filatov D."/>
            <person name="Flegontova O."/>
            <person name="Gerasimov E."/>
            <person name="Jackson A.P."/>
            <person name="Kelly S."/>
            <person name="Opperdoes F."/>
            <person name="O'Reilly A."/>
            <person name="Votypka J."/>
            <person name="Yurchenko V."/>
            <person name="Lukes J."/>
        </authorList>
    </citation>
    <scope>NUCLEOTIDE SEQUENCE [LARGE SCALE GENOMIC DNA]</scope>
    <source>
        <strain evidence="2">H10</strain>
    </source>
</reference>
<feature type="region of interest" description="Disordered" evidence="1">
    <location>
        <begin position="196"/>
        <end position="244"/>
    </location>
</feature>
<dbReference type="EMBL" id="LGTL01000010">
    <property type="protein sequence ID" value="KPA79448.1"/>
    <property type="molecule type" value="Genomic_DNA"/>
</dbReference>
<feature type="compositionally biased region" description="Basic and acidic residues" evidence="1">
    <location>
        <begin position="63"/>
        <end position="73"/>
    </location>
</feature>
<feature type="region of interest" description="Disordered" evidence="1">
    <location>
        <begin position="371"/>
        <end position="398"/>
    </location>
</feature>
<feature type="compositionally biased region" description="Low complexity" evidence="1">
    <location>
        <begin position="1224"/>
        <end position="1241"/>
    </location>
</feature>
<dbReference type="PROSITE" id="PS50096">
    <property type="entry name" value="IQ"/>
    <property type="match status" value="1"/>
</dbReference>
<dbReference type="RefSeq" id="XP_015657887.1">
    <property type="nucleotide sequence ID" value="XM_015803245.1"/>
</dbReference>
<feature type="compositionally biased region" description="Basic residues" evidence="1">
    <location>
        <begin position="227"/>
        <end position="237"/>
    </location>
</feature>
<feature type="compositionally biased region" description="Low complexity" evidence="1">
    <location>
        <begin position="196"/>
        <end position="213"/>
    </location>
</feature>
<dbReference type="Gene3D" id="1.20.120.720">
    <property type="entry name" value="Myosin VI head, motor domain, U50 subdomain"/>
    <property type="match status" value="1"/>
</dbReference>
<dbReference type="Proteomes" id="UP000037923">
    <property type="component" value="Unassembled WGS sequence"/>
</dbReference>